<sequence>MSMSKSGAAFGAGAGAAAGVSGHRHNLSYDQGKAPATPRQDSATTTYMLWDNGKDDLDDALHTPDPKGVSDTYHWDPWSLRGWINVLAIFVLLGALITLFAGWPIIVFYKDHFASNGANTAGFNLGGINATGQVPKMPDFASLIDKDTPENVMARTGFDGKDYQLVFSDEFNTDGRTFYPGDDPFWEAVDLHYWPTGDMEWYDPGQITTKDGALVIEMRQEPTHEFDYRSGMLQSWNKFCFSKNAYIEVAVQLPGNTRVGGFWPGAWTMGNLGRPGYGATTEGTWPYSYDACDVGTLPNQTWINGTGPAAALTTGSNDGVLSFLPGQRWSACTCPGEDHPGPSVNKGRGSPEIDIIEAQINIADAIGEVSQSLQTAPFDDFYQWDNTSASATLYYPNEMQFNSYVGGVYQEAVSCLVNTDRTNYRSQGGGFGVYGFEYTGDPNDRDNGYVTWVSSGKPSWNVKASVTGANPRVGISQRPIPEEPMTIILNFGMSNNFQYVDLENLDFPNYMYIDYVRVYQRTDMINIGCDPDDYPTQDYISRHAEAYNNRNLTTWDLVSFRWPKNSLQGC</sequence>
<dbReference type="GO" id="GO:0005789">
    <property type="term" value="C:endoplasmic reticulum membrane"/>
    <property type="evidence" value="ECO:0007669"/>
    <property type="project" value="TreeGrafter"/>
</dbReference>
<keyword evidence="3 9" id="KW-0812">Transmembrane</keyword>
<evidence type="ECO:0000256" key="3">
    <source>
        <dbReference type="ARBA" id="ARBA00022692"/>
    </source>
</evidence>
<dbReference type="Pfam" id="PF03935">
    <property type="entry name" value="SKN1_KRE6_Sbg1"/>
    <property type="match status" value="1"/>
</dbReference>
<dbReference type="InterPro" id="IPR005629">
    <property type="entry name" value="Skn1/Kre6/Sbg1"/>
</dbReference>
<protein>
    <recommendedName>
        <fullName evidence="10">GH16 domain-containing protein</fullName>
    </recommendedName>
</protein>
<dbReference type="SUPFAM" id="SSF49899">
    <property type="entry name" value="Concanavalin A-like lectins/glucanases"/>
    <property type="match status" value="1"/>
</dbReference>
<organism evidence="11 12">
    <name type="scientific">Filobasidium floriforme</name>
    <dbReference type="NCBI Taxonomy" id="5210"/>
    <lineage>
        <taxon>Eukaryota</taxon>
        <taxon>Fungi</taxon>
        <taxon>Dikarya</taxon>
        <taxon>Basidiomycota</taxon>
        <taxon>Agaricomycotina</taxon>
        <taxon>Tremellomycetes</taxon>
        <taxon>Filobasidiales</taxon>
        <taxon>Filobasidiaceae</taxon>
        <taxon>Filobasidium</taxon>
    </lineage>
</organism>
<comment type="subcellular location">
    <subcellularLocation>
        <location evidence="1">Membrane</location>
        <topology evidence="1">Single-pass type II membrane protein</topology>
    </subcellularLocation>
</comment>
<accession>A0A8K0NRD1</accession>
<keyword evidence="12" id="KW-1185">Reference proteome</keyword>
<comment type="caution">
    <text evidence="11">The sequence shown here is derived from an EMBL/GenBank/DDBJ whole genome shotgun (WGS) entry which is preliminary data.</text>
</comment>
<evidence type="ECO:0000256" key="1">
    <source>
        <dbReference type="ARBA" id="ARBA00004606"/>
    </source>
</evidence>
<dbReference type="Gene3D" id="2.60.120.200">
    <property type="match status" value="2"/>
</dbReference>
<evidence type="ECO:0000256" key="9">
    <source>
        <dbReference type="SAM" id="Phobius"/>
    </source>
</evidence>
<dbReference type="AlphaFoldDB" id="A0A8K0NRD1"/>
<feature type="domain" description="GH16" evidence="10">
    <location>
        <begin position="156"/>
        <end position="524"/>
    </location>
</feature>
<keyword evidence="4" id="KW-0735">Signal-anchor</keyword>
<dbReference type="GO" id="GO:0005886">
    <property type="term" value="C:plasma membrane"/>
    <property type="evidence" value="ECO:0007669"/>
    <property type="project" value="TreeGrafter"/>
</dbReference>
<dbReference type="GO" id="GO:0031505">
    <property type="term" value="P:fungal-type cell wall organization"/>
    <property type="evidence" value="ECO:0007669"/>
    <property type="project" value="TreeGrafter"/>
</dbReference>
<dbReference type="InterPro" id="IPR013320">
    <property type="entry name" value="ConA-like_dom_sf"/>
</dbReference>
<evidence type="ECO:0000256" key="4">
    <source>
        <dbReference type="ARBA" id="ARBA00022968"/>
    </source>
</evidence>
<dbReference type="PROSITE" id="PS51762">
    <property type="entry name" value="GH16_2"/>
    <property type="match status" value="1"/>
</dbReference>
<dbReference type="Proteomes" id="UP000812966">
    <property type="component" value="Unassembled WGS sequence"/>
</dbReference>
<evidence type="ECO:0000256" key="7">
    <source>
        <dbReference type="ARBA" id="ARBA00023180"/>
    </source>
</evidence>
<keyword evidence="8" id="KW-0961">Cell wall biogenesis/degradation</keyword>
<evidence type="ECO:0000313" key="12">
    <source>
        <dbReference type="Proteomes" id="UP000812966"/>
    </source>
</evidence>
<dbReference type="GO" id="GO:0015926">
    <property type="term" value="F:glucosidase activity"/>
    <property type="evidence" value="ECO:0007669"/>
    <property type="project" value="TreeGrafter"/>
</dbReference>
<keyword evidence="7" id="KW-0325">Glycoprotein</keyword>
<proteinExistence type="inferred from homology"/>
<dbReference type="EMBL" id="JABELV010000049">
    <property type="protein sequence ID" value="KAG7558183.1"/>
    <property type="molecule type" value="Genomic_DNA"/>
</dbReference>
<evidence type="ECO:0000256" key="6">
    <source>
        <dbReference type="ARBA" id="ARBA00023136"/>
    </source>
</evidence>
<comment type="similarity">
    <text evidence="2">Belongs to the SKN1/KRE6 family.</text>
</comment>
<keyword evidence="5 9" id="KW-1133">Transmembrane helix</keyword>
<gene>
    <name evidence="11" type="ORF">FFLO_02910</name>
</gene>
<evidence type="ECO:0000313" key="11">
    <source>
        <dbReference type="EMBL" id="KAG7558183.1"/>
    </source>
</evidence>
<reference evidence="11" key="1">
    <citation type="submission" date="2020-04" db="EMBL/GenBank/DDBJ databases">
        <title>Analysis of mating type loci in Filobasidium floriforme.</title>
        <authorList>
            <person name="Nowrousian M."/>
        </authorList>
    </citation>
    <scope>NUCLEOTIDE SEQUENCE</scope>
    <source>
        <strain evidence="11">CBS 6242</strain>
    </source>
</reference>
<dbReference type="PANTHER" id="PTHR31361:SF15">
    <property type="entry name" value="GH16 DOMAIN-CONTAINING PROTEIN"/>
    <property type="match status" value="1"/>
</dbReference>
<name>A0A8K0NRD1_9TREE</name>
<dbReference type="FunFam" id="2.60.120.200:FF:000135">
    <property type="entry name" value="Related to KRE6-glucan synthase subunit"/>
    <property type="match status" value="1"/>
</dbReference>
<feature type="transmembrane region" description="Helical" evidence="9">
    <location>
        <begin position="83"/>
        <end position="109"/>
    </location>
</feature>
<dbReference type="FunFam" id="2.60.120.200:FF:000140">
    <property type="entry name" value="Beta-glucan synthesis-associated protein"/>
    <property type="match status" value="1"/>
</dbReference>
<dbReference type="GO" id="GO:0006078">
    <property type="term" value="P:(1-&gt;6)-beta-D-glucan biosynthetic process"/>
    <property type="evidence" value="ECO:0007669"/>
    <property type="project" value="TreeGrafter"/>
</dbReference>
<evidence type="ECO:0000256" key="8">
    <source>
        <dbReference type="ARBA" id="ARBA00023316"/>
    </source>
</evidence>
<evidence type="ECO:0000256" key="2">
    <source>
        <dbReference type="ARBA" id="ARBA00010962"/>
    </source>
</evidence>
<dbReference type="CDD" id="cd02180">
    <property type="entry name" value="GH16_fungal_KRE6_glucanase"/>
    <property type="match status" value="1"/>
</dbReference>
<dbReference type="InterPro" id="IPR000757">
    <property type="entry name" value="Beta-glucanase-like"/>
</dbReference>
<evidence type="ECO:0000256" key="5">
    <source>
        <dbReference type="ARBA" id="ARBA00022989"/>
    </source>
</evidence>
<keyword evidence="6 9" id="KW-0472">Membrane</keyword>
<dbReference type="PANTHER" id="PTHR31361">
    <property type="entry name" value="BETA-GLUCAN SYNTHESIS-ASSOCIATED PROTEIN KRE6-RELATED"/>
    <property type="match status" value="1"/>
</dbReference>
<evidence type="ECO:0000259" key="10">
    <source>
        <dbReference type="PROSITE" id="PS51762"/>
    </source>
</evidence>